<accession>A0A6I8W271</accession>
<gene>
    <name evidence="3" type="primary">LOC117184396</name>
</gene>
<dbReference type="AlphaFoldDB" id="A0A6I8W271"/>
<dbReference type="KEGG" id="dpo:117184396"/>
<evidence type="ECO:0000313" key="3">
    <source>
        <dbReference type="RefSeq" id="XP_033237403.1"/>
    </source>
</evidence>
<dbReference type="RefSeq" id="XP_033237403.1">
    <property type="nucleotide sequence ID" value="XM_033381512.1"/>
</dbReference>
<proteinExistence type="predicted"/>
<name>A0A6I8W271_DROPS</name>
<feature type="chain" id="PRO_5026351622" evidence="1">
    <location>
        <begin position="25"/>
        <end position="193"/>
    </location>
</feature>
<protein>
    <submittedName>
        <fullName evidence="3">Uncharacterized protein</fullName>
    </submittedName>
</protein>
<keyword evidence="2" id="KW-1185">Reference proteome</keyword>
<organism evidence="2 3">
    <name type="scientific">Drosophila pseudoobscura pseudoobscura</name>
    <name type="common">Fruit fly</name>
    <dbReference type="NCBI Taxonomy" id="46245"/>
    <lineage>
        <taxon>Eukaryota</taxon>
        <taxon>Metazoa</taxon>
        <taxon>Ecdysozoa</taxon>
        <taxon>Arthropoda</taxon>
        <taxon>Hexapoda</taxon>
        <taxon>Insecta</taxon>
        <taxon>Pterygota</taxon>
        <taxon>Neoptera</taxon>
        <taxon>Endopterygota</taxon>
        <taxon>Diptera</taxon>
        <taxon>Brachycera</taxon>
        <taxon>Muscomorpha</taxon>
        <taxon>Ephydroidea</taxon>
        <taxon>Drosophilidae</taxon>
        <taxon>Drosophila</taxon>
        <taxon>Sophophora</taxon>
    </lineage>
</organism>
<evidence type="ECO:0000256" key="1">
    <source>
        <dbReference type="SAM" id="SignalP"/>
    </source>
</evidence>
<dbReference type="InParanoid" id="A0A6I8W271"/>
<dbReference type="Proteomes" id="UP000001819">
    <property type="component" value="Chromosome X"/>
</dbReference>
<evidence type="ECO:0000313" key="2">
    <source>
        <dbReference type="Proteomes" id="UP000001819"/>
    </source>
</evidence>
<reference evidence="3" key="1">
    <citation type="submission" date="2025-08" db="UniProtKB">
        <authorList>
            <consortium name="RefSeq"/>
        </authorList>
    </citation>
    <scope>IDENTIFICATION</scope>
    <source>
        <strain evidence="3">MV-25-SWS-2005</strain>
        <tissue evidence="3">Whole body</tissue>
    </source>
</reference>
<feature type="signal peptide" evidence="1">
    <location>
        <begin position="1"/>
        <end position="24"/>
    </location>
</feature>
<keyword evidence="1" id="KW-0732">Signal</keyword>
<sequence>MLLQSLMPIGLLFAALSVCPAARADSPAHNIRNTGNCQYASATHLELICTGFVGYDTFVRWRDFRAPEGTPFGIWSDGNVFMVSFYQSDMFRYRRIKLSTLGVFLATDKNQKTVALIFPYGTVHCFKYGLRYLSDLQSSCKGSKYDPNEITAHPVLHYAHDSFKRQALLSKGRARPTGLMIGLLVILLLSDNL</sequence>